<dbReference type="PROSITE" id="PS51462">
    <property type="entry name" value="NUDIX"/>
    <property type="match status" value="1"/>
</dbReference>
<dbReference type="Proteomes" id="UP001314635">
    <property type="component" value="Unassembled WGS sequence"/>
</dbReference>
<comment type="similarity">
    <text evidence="3">Belongs to the Nudix hydrolase family.</text>
</comment>
<keyword evidence="6" id="KW-1185">Reference proteome</keyword>
<dbReference type="PANTHER" id="PTHR43046:SF16">
    <property type="entry name" value="ADP-RIBOSE PYROPHOSPHATASE YJHB-RELATED"/>
    <property type="match status" value="1"/>
</dbReference>
<dbReference type="CDD" id="cd04683">
    <property type="entry name" value="NUDIX_Hydrolase"/>
    <property type="match status" value="1"/>
</dbReference>
<dbReference type="Pfam" id="PF00293">
    <property type="entry name" value="NUDIX"/>
    <property type="match status" value="1"/>
</dbReference>
<dbReference type="InterPro" id="IPR020476">
    <property type="entry name" value="Nudix_hydrolase"/>
</dbReference>
<evidence type="ECO:0000313" key="5">
    <source>
        <dbReference type="EMBL" id="MBR1138027.1"/>
    </source>
</evidence>
<organism evidence="5 6">
    <name type="scientific">Bradyrhizobium denitrificans</name>
    <dbReference type="NCBI Taxonomy" id="2734912"/>
    <lineage>
        <taxon>Bacteria</taxon>
        <taxon>Pseudomonadati</taxon>
        <taxon>Pseudomonadota</taxon>
        <taxon>Alphaproteobacteria</taxon>
        <taxon>Hyphomicrobiales</taxon>
        <taxon>Nitrobacteraceae</taxon>
        <taxon>Bradyrhizobium</taxon>
    </lineage>
</organism>
<dbReference type="InterPro" id="IPR000086">
    <property type="entry name" value="NUDIX_hydrolase_dom"/>
</dbReference>
<comment type="cofactor">
    <cofactor evidence="1">
        <name>Mg(2+)</name>
        <dbReference type="ChEBI" id="CHEBI:18420"/>
    </cofactor>
</comment>
<dbReference type="PANTHER" id="PTHR43046">
    <property type="entry name" value="GDP-MANNOSE MANNOSYL HYDROLASE"/>
    <property type="match status" value="1"/>
</dbReference>
<dbReference type="InterPro" id="IPR015797">
    <property type="entry name" value="NUDIX_hydrolase-like_dom_sf"/>
</dbReference>
<dbReference type="RefSeq" id="WP_172239194.1">
    <property type="nucleotide sequence ID" value="NZ_JABFDP010000021.1"/>
</dbReference>
<evidence type="ECO:0000256" key="3">
    <source>
        <dbReference type="RuleBase" id="RU003476"/>
    </source>
</evidence>
<evidence type="ECO:0000313" key="6">
    <source>
        <dbReference type="Proteomes" id="UP001314635"/>
    </source>
</evidence>
<gene>
    <name evidence="5" type="ORF">JQ619_19835</name>
</gene>
<reference evidence="6" key="1">
    <citation type="journal article" date="2021" name="ISME J.">
        <title>Evolutionary origin and ecological implication of a unique nif island in free-living Bradyrhizobium lineages.</title>
        <authorList>
            <person name="Tao J."/>
        </authorList>
    </citation>
    <scope>NUCLEOTIDE SEQUENCE [LARGE SCALE GENOMIC DNA]</scope>
    <source>
        <strain evidence="6">SZCCT0094</strain>
    </source>
</reference>
<dbReference type="PROSITE" id="PS00893">
    <property type="entry name" value="NUDIX_BOX"/>
    <property type="match status" value="1"/>
</dbReference>
<comment type="caution">
    <text evidence="5">The sequence shown here is derived from an EMBL/GenBank/DDBJ whole genome shotgun (WGS) entry which is preliminary data.</text>
</comment>
<feature type="domain" description="Nudix hydrolase" evidence="4">
    <location>
        <begin position="7"/>
        <end position="135"/>
    </location>
</feature>
<name>A0ABS5G9M1_9BRAD</name>
<proteinExistence type="inferred from homology"/>
<dbReference type="Gene3D" id="3.90.79.10">
    <property type="entry name" value="Nucleoside Triphosphate Pyrophosphohydrolase"/>
    <property type="match status" value="1"/>
</dbReference>
<keyword evidence="2 3" id="KW-0378">Hydrolase</keyword>
<evidence type="ECO:0000256" key="1">
    <source>
        <dbReference type="ARBA" id="ARBA00001946"/>
    </source>
</evidence>
<evidence type="ECO:0000259" key="4">
    <source>
        <dbReference type="PROSITE" id="PS51462"/>
    </source>
</evidence>
<dbReference type="InterPro" id="IPR020084">
    <property type="entry name" value="NUDIX_hydrolase_CS"/>
</dbReference>
<sequence>MIVQHQRPYLASYCLVRADDAILLQRRFNTGYLDGQWALPSGHVNEGEDAVAAASRELFEETGLIVAEDAWRFVCAMHRRTDRSIVDLFFTTDGFSGEPRICEPDKSDGLQFFPLDCLPQGLAGYIGVAIQCLIGIGPSRGTYFSEGWS</sequence>
<accession>A0ABS5G9M1</accession>
<dbReference type="EMBL" id="JAFCLK010000018">
    <property type="protein sequence ID" value="MBR1138027.1"/>
    <property type="molecule type" value="Genomic_DNA"/>
</dbReference>
<evidence type="ECO:0000256" key="2">
    <source>
        <dbReference type="ARBA" id="ARBA00022801"/>
    </source>
</evidence>
<protein>
    <submittedName>
        <fullName evidence="5">NUDIX domain-containing protein</fullName>
    </submittedName>
</protein>
<dbReference type="SUPFAM" id="SSF55811">
    <property type="entry name" value="Nudix"/>
    <property type="match status" value="1"/>
</dbReference>
<dbReference type="PRINTS" id="PR00502">
    <property type="entry name" value="NUDIXFAMILY"/>
</dbReference>